<dbReference type="Gene3D" id="2.60.40.740">
    <property type="match status" value="1"/>
</dbReference>
<dbReference type="OrthoDB" id="3199332at2"/>
<dbReference type="NCBIfam" id="NF033902">
    <property type="entry name" value="iso_D2_wall_anc"/>
    <property type="match status" value="1"/>
</dbReference>
<evidence type="ECO:0000256" key="2">
    <source>
        <dbReference type="SAM" id="SignalP"/>
    </source>
</evidence>
<dbReference type="InterPro" id="IPR032364">
    <property type="entry name" value="GramPos_pilinD1_N"/>
</dbReference>
<dbReference type="InterPro" id="IPR013783">
    <property type="entry name" value="Ig-like_fold"/>
</dbReference>
<dbReference type="RefSeq" id="WP_016456076.1">
    <property type="nucleotide sequence ID" value="NZ_KE150269.1"/>
</dbReference>
<comment type="caution">
    <text evidence="5">The sequence shown here is derived from an EMBL/GenBank/DDBJ whole genome shotgun (WGS) entry which is preliminary data.</text>
</comment>
<dbReference type="EMBL" id="AGZR01000006">
    <property type="protein sequence ID" value="EPD32938.1"/>
    <property type="molecule type" value="Genomic_DNA"/>
</dbReference>
<feature type="domain" description="SpaA-like prealbumin fold" evidence="4">
    <location>
        <begin position="341"/>
        <end position="440"/>
    </location>
</feature>
<protein>
    <submittedName>
        <fullName evidence="5">Fimbrial isopeptide formation D2 domain-containing protein</fullName>
    </submittedName>
</protein>
<evidence type="ECO:0000313" key="6">
    <source>
        <dbReference type="Proteomes" id="UP000014417"/>
    </source>
</evidence>
<feature type="transmembrane region" description="Helical" evidence="1">
    <location>
        <begin position="460"/>
        <end position="489"/>
    </location>
</feature>
<dbReference type="STRING" id="883161.HMPREF9306_01246"/>
<dbReference type="InterPro" id="IPR048052">
    <property type="entry name" value="FM1-like"/>
</dbReference>
<keyword evidence="1" id="KW-1133">Transmembrane helix</keyword>
<organism evidence="5 6">
    <name type="scientific">Propionimicrobium lymphophilum ACS-093-V-SCH5</name>
    <dbReference type="NCBI Taxonomy" id="883161"/>
    <lineage>
        <taxon>Bacteria</taxon>
        <taxon>Bacillati</taxon>
        <taxon>Actinomycetota</taxon>
        <taxon>Actinomycetes</taxon>
        <taxon>Propionibacteriales</taxon>
        <taxon>Propionibacteriaceae</taxon>
        <taxon>Propionimicrobium</taxon>
    </lineage>
</organism>
<proteinExistence type="predicted"/>
<dbReference type="InterPro" id="IPR041033">
    <property type="entry name" value="SpaA_PFL_dom_1"/>
</dbReference>
<evidence type="ECO:0000259" key="3">
    <source>
        <dbReference type="Pfam" id="PF16555"/>
    </source>
</evidence>
<dbReference type="Proteomes" id="UP000014417">
    <property type="component" value="Unassembled WGS sequence"/>
</dbReference>
<dbReference type="AlphaFoldDB" id="S2VZH9"/>
<dbReference type="Pfam" id="PF17802">
    <property type="entry name" value="SpaA"/>
    <property type="match status" value="1"/>
</dbReference>
<feature type="domain" description="Gram-positive pilin subunit D1 N-terminal" evidence="3">
    <location>
        <begin position="42"/>
        <end position="192"/>
    </location>
</feature>
<dbReference type="InterPro" id="IPR026466">
    <property type="entry name" value="Fim_isopep_form_D2_dom"/>
</dbReference>
<dbReference type="HOGENOM" id="CLU_029024_2_0_11"/>
<reference evidence="5 6" key="1">
    <citation type="submission" date="2013-04" db="EMBL/GenBank/DDBJ databases">
        <title>The Genome Sequence of Propionimicrobium lymphophilum ACS-093-V-SCH5.</title>
        <authorList>
            <consortium name="The Broad Institute Genomics Platform"/>
            <person name="Earl A."/>
            <person name="Ward D."/>
            <person name="Feldgarden M."/>
            <person name="Gevers D."/>
            <person name="Saerens B."/>
            <person name="Vaneechoutte M."/>
            <person name="Walker B."/>
            <person name="Young S."/>
            <person name="Zeng Q."/>
            <person name="Gargeya S."/>
            <person name="Fitzgerald M."/>
            <person name="Haas B."/>
            <person name="Abouelleil A."/>
            <person name="Allen A.W."/>
            <person name="Alvarado L."/>
            <person name="Arachchi H.M."/>
            <person name="Berlin A.M."/>
            <person name="Chapman S.B."/>
            <person name="Gainer-Dewar J."/>
            <person name="Goldberg J."/>
            <person name="Griggs A."/>
            <person name="Gujja S."/>
            <person name="Hansen M."/>
            <person name="Howarth C."/>
            <person name="Imamovic A."/>
            <person name="Ireland A."/>
            <person name="Larimer J."/>
            <person name="McCowan C."/>
            <person name="Murphy C."/>
            <person name="Pearson M."/>
            <person name="Poon T.W."/>
            <person name="Priest M."/>
            <person name="Roberts A."/>
            <person name="Saif S."/>
            <person name="Shea T."/>
            <person name="Sisk P."/>
            <person name="Sykes S."/>
            <person name="Wortman J."/>
            <person name="Nusbaum C."/>
            <person name="Birren B."/>
        </authorList>
    </citation>
    <scope>NUCLEOTIDE SEQUENCE [LARGE SCALE GENOMIC DNA]</scope>
    <source>
        <strain evidence="5 6">ACS-093-V-SCH5</strain>
    </source>
</reference>
<accession>S2VZH9</accession>
<dbReference type="PATRIC" id="fig|883161.3.peg.1238"/>
<feature type="signal peptide" evidence="2">
    <location>
        <begin position="1"/>
        <end position="28"/>
    </location>
</feature>
<keyword evidence="1" id="KW-0472">Membrane</keyword>
<dbReference type="Gene3D" id="2.60.40.10">
    <property type="entry name" value="Immunoglobulins"/>
    <property type="match status" value="2"/>
</dbReference>
<sequence length="498" mass="51154">MNKLTKISLAALAGVALSAGSFASVANAAPDIPAGQTGVIDVHKIKGVPSDVTNDGTEQNVPGDPLEGIKFDVYQVEGVDVTTNDGAKIASALGNMQLSAAQVEAGKVSINGSDYTLKLVKSINTDAKGNARFESLPLGLYVVNEDLAGSTPVGVEKDAVSPAAPFAVALPFTNPADQASWLFEADVYPKNQVNSVVKAVTDAGVREGQEFTYTLTATPMLGDSNGDGKIDAADIGHFEFLDKLPTGVSFVSASASINGADATLTDDFTATDGADGVSVAFTQAGIEKIAKGGEVKVELKVKLDKINPDGLAKNTVTLFPNQYSKDQGKGIPSNEVVTKHGDIVIHKVDGAETTKNLAGAVFTVHMGKDAGCADYDKTAIATSEPTNDQGLTSIAGLQLSNWVNDAAADNTYCLVETKAPTGYQLLPKATPFQLTAAGTVTDLSAAPDGSKIQIENHKNLGLPLTGGAGIGLLSAAGVVALGGGLTVGLRNSRRNKKN</sequence>
<dbReference type="GO" id="GO:0005975">
    <property type="term" value="P:carbohydrate metabolic process"/>
    <property type="evidence" value="ECO:0007669"/>
    <property type="project" value="UniProtKB-ARBA"/>
</dbReference>
<name>S2VZH9_9ACTN</name>
<dbReference type="Pfam" id="PF16555">
    <property type="entry name" value="GramPos_pilinD1"/>
    <property type="match status" value="1"/>
</dbReference>
<evidence type="ECO:0000259" key="4">
    <source>
        <dbReference type="Pfam" id="PF17802"/>
    </source>
</evidence>
<keyword evidence="6" id="KW-1185">Reference proteome</keyword>
<evidence type="ECO:0000313" key="5">
    <source>
        <dbReference type="EMBL" id="EPD32938.1"/>
    </source>
</evidence>
<gene>
    <name evidence="5" type="ORF">HMPREF9306_01246</name>
</gene>
<keyword evidence="2" id="KW-0732">Signal</keyword>
<keyword evidence="1" id="KW-0812">Transmembrane</keyword>
<evidence type="ECO:0000256" key="1">
    <source>
        <dbReference type="SAM" id="Phobius"/>
    </source>
</evidence>
<dbReference type="NCBIfam" id="TIGR04226">
    <property type="entry name" value="RrgB_K2N_iso_D2"/>
    <property type="match status" value="1"/>
</dbReference>
<feature type="chain" id="PRO_5004501765" evidence="2">
    <location>
        <begin position="29"/>
        <end position="498"/>
    </location>
</feature>